<evidence type="ECO:0008006" key="4">
    <source>
        <dbReference type="Google" id="ProtNLM"/>
    </source>
</evidence>
<dbReference type="OMA" id="YEISHSH"/>
<dbReference type="GO" id="GO:0009408">
    <property type="term" value="P:response to heat"/>
    <property type="evidence" value="ECO:0007669"/>
    <property type="project" value="InterPro"/>
</dbReference>
<evidence type="ECO:0000313" key="3">
    <source>
        <dbReference type="Proteomes" id="UP000594263"/>
    </source>
</evidence>
<dbReference type="PANTHER" id="PTHR35098:SF1">
    <property type="entry name" value="NODULIN-RELATED PROTEIN 2"/>
    <property type="match status" value="1"/>
</dbReference>
<dbReference type="InterPro" id="IPR040294">
    <property type="entry name" value="Nodulin-rel_1/2"/>
</dbReference>
<dbReference type="GO" id="GO:0010115">
    <property type="term" value="P:regulation of abscisic acid biosynthetic process"/>
    <property type="evidence" value="ECO:0007669"/>
    <property type="project" value="InterPro"/>
</dbReference>
<evidence type="ECO:0000313" key="2">
    <source>
        <dbReference type="EnsemblPlants" id="Kaladp0043s0164.1.v1.1.CDS.1"/>
    </source>
</evidence>
<name>A0A7N0TRH4_KALFE</name>
<evidence type="ECO:0000256" key="1">
    <source>
        <dbReference type="SAM" id="MobiDB-lite"/>
    </source>
</evidence>
<feature type="compositionally biased region" description="Low complexity" evidence="1">
    <location>
        <begin position="27"/>
        <end position="39"/>
    </location>
</feature>
<dbReference type="PANTHER" id="PTHR35098">
    <property type="entry name" value="EXPRESSED PROTEIN"/>
    <property type="match status" value="1"/>
</dbReference>
<dbReference type="AlphaFoldDB" id="A0A7N0TRH4"/>
<feature type="region of interest" description="Disordered" evidence="1">
    <location>
        <begin position="1"/>
        <end position="39"/>
    </location>
</feature>
<accession>A0A7N0TRH4</accession>
<organism evidence="2 3">
    <name type="scientific">Kalanchoe fedtschenkoi</name>
    <name type="common">Lavender scallops</name>
    <name type="synonym">South American air plant</name>
    <dbReference type="NCBI Taxonomy" id="63787"/>
    <lineage>
        <taxon>Eukaryota</taxon>
        <taxon>Viridiplantae</taxon>
        <taxon>Streptophyta</taxon>
        <taxon>Embryophyta</taxon>
        <taxon>Tracheophyta</taxon>
        <taxon>Spermatophyta</taxon>
        <taxon>Magnoliopsida</taxon>
        <taxon>eudicotyledons</taxon>
        <taxon>Gunneridae</taxon>
        <taxon>Pentapetalae</taxon>
        <taxon>Saxifragales</taxon>
        <taxon>Crassulaceae</taxon>
        <taxon>Kalanchoe</taxon>
    </lineage>
</organism>
<keyword evidence="3" id="KW-1185">Reference proteome</keyword>
<protein>
    <recommendedName>
        <fullName evidence="4">Nodulin-related protein 1</fullName>
    </recommendedName>
</protein>
<dbReference type="Gramene" id="Kaladp0043s0164.1.v1.1">
    <property type="protein sequence ID" value="Kaladp0043s0164.1.v1.1.CDS.1"/>
    <property type="gene ID" value="Kaladp0043s0164.v1.1"/>
</dbReference>
<dbReference type="EnsemblPlants" id="Kaladp0043s0164.1.v1.1">
    <property type="protein sequence ID" value="Kaladp0043s0164.1.v1.1.CDS.1"/>
    <property type="gene ID" value="Kaladp0043s0164.v1.1"/>
</dbReference>
<proteinExistence type="predicted"/>
<dbReference type="Proteomes" id="UP000594263">
    <property type="component" value="Unplaced"/>
</dbReference>
<feature type="region of interest" description="Disordered" evidence="1">
    <location>
        <begin position="105"/>
        <end position="126"/>
    </location>
</feature>
<sequence length="138" mass="14492">MDFLKDALNAQSGHKPAAPSNQDHHQTQTTHKQPSTTELLSSAKVVAGAAKATLAHKTEEVDKGRVAGAAGDLLGAAKHYGKLEEKGGLGKYVGQAETYLHKYESTHSSGGPAAAQEKKDEHGGAGDYLKMAQGFLKK</sequence>
<reference evidence="2" key="1">
    <citation type="submission" date="2021-01" db="UniProtKB">
        <authorList>
            <consortium name="EnsemblPlants"/>
        </authorList>
    </citation>
    <scope>IDENTIFICATION</scope>
</reference>